<comment type="caution">
    <text evidence="1">The sequence shown here is derived from an EMBL/GenBank/DDBJ whole genome shotgun (WGS) entry which is preliminary data.</text>
</comment>
<protein>
    <submittedName>
        <fullName evidence="1">Uncharacterized protein</fullName>
    </submittedName>
</protein>
<proteinExistence type="predicted"/>
<sequence length="353" mass="38668">MDFTVIPRLADGTIATGAQAVCSEQGVSRCFNKITISTGSAVWETFEYDDVLAIHLGTGMKNGVRNWLKVTEGFGDSGAFANGARRLQMRIFSSIFSTPQALPICAITGGIQLSFQVAGVENIFLNPAVTSFEISNPGLRTCLITPDPAFVISLKAAVANGKSLWLATSEIRHFETNGLNSDELAITCGLGSYSSVDSVVTVMYDRATYSARANDRFNRYISSGLREWSLELNGMIQPQQRKFQNSPTNNESLMVLYLSEAVSIWYLDQVLEMPEDYLNEYYARHFRFGLCLQSMNETHGSGASTVGAASPNIVIPVKFAPPVTADLHIVTYITCSTLTEITANFVNVWKVFP</sequence>
<keyword evidence="2" id="KW-1185">Reference proteome</keyword>
<dbReference type="AlphaFoldDB" id="A0AAD5X405"/>
<evidence type="ECO:0000313" key="1">
    <source>
        <dbReference type="EMBL" id="KAJ3048811.1"/>
    </source>
</evidence>
<gene>
    <name evidence="1" type="ORF">HK097_010192</name>
</gene>
<accession>A0AAD5X405</accession>
<reference evidence="1" key="1">
    <citation type="submission" date="2020-05" db="EMBL/GenBank/DDBJ databases">
        <title>Phylogenomic resolution of chytrid fungi.</title>
        <authorList>
            <person name="Stajich J.E."/>
            <person name="Amses K."/>
            <person name="Simmons R."/>
            <person name="Seto K."/>
            <person name="Myers J."/>
            <person name="Bonds A."/>
            <person name="Quandt C.A."/>
            <person name="Barry K."/>
            <person name="Liu P."/>
            <person name="Grigoriev I."/>
            <person name="Longcore J.E."/>
            <person name="James T.Y."/>
        </authorList>
    </citation>
    <scope>NUCLEOTIDE SEQUENCE</scope>
    <source>
        <strain evidence="1">JEL0318</strain>
    </source>
</reference>
<organism evidence="1 2">
    <name type="scientific">Rhizophlyctis rosea</name>
    <dbReference type="NCBI Taxonomy" id="64517"/>
    <lineage>
        <taxon>Eukaryota</taxon>
        <taxon>Fungi</taxon>
        <taxon>Fungi incertae sedis</taxon>
        <taxon>Chytridiomycota</taxon>
        <taxon>Chytridiomycota incertae sedis</taxon>
        <taxon>Chytridiomycetes</taxon>
        <taxon>Rhizophlyctidales</taxon>
        <taxon>Rhizophlyctidaceae</taxon>
        <taxon>Rhizophlyctis</taxon>
    </lineage>
</organism>
<evidence type="ECO:0000313" key="2">
    <source>
        <dbReference type="Proteomes" id="UP001212841"/>
    </source>
</evidence>
<dbReference type="Proteomes" id="UP001212841">
    <property type="component" value="Unassembled WGS sequence"/>
</dbReference>
<dbReference type="EMBL" id="JADGJD010000735">
    <property type="protein sequence ID" value="KAJ3048811.1"/>
    <property type="molecule type" value="Genomic_DNA"/>
</dbReference>
<name>A0AAD5X405_9FUNG</name>